<dbReference type="Pfam" id="PF07063">
    <property type="entry name" value="HGLS"/>
    <property type="match status" value="1"/>
</dbReference>
<evidence type="ECO:0000256" key="7">
    <source>
        <dbReference type="ARBA" id="ARBA00035034"/>
    </source>
</evidence>
<dbReference type="CDD" id="cd16348">
    <property type="entry name" value="VOC_YdcJ_like"/>
    <property type="match status" value="1"/>
</dbReference>
<sequence>MVIVQPHRLRAEFAKRLSDMYAEEVPAYRTLLSVTREVNRQVRAERGADAERFGAIGRVGVERHGAIRLGSPREMADAARIFAAMGMYPVGFYDLRDAATAVPVVSTAFRPIDQDELARNPFRVFASMLVPTDRRFFNADLQRRLINFLNARTLFDDELLHLADRAVERYGLPVDEAEQFLSRATAVFRLSREPVDRGWYEELHAVSPVAADIGGVPSTHINHLTPRVLDIDVLHHRLAAGGIAMIDAIQGPPRWCGPDLLLRQTSFRALAEMRTFREADGSHSEGDVRVRFGEVEARGIAVTPAGRKLYDDLTVEVERLIGLCSPTVTMNRYQRSEFEAEIWTKSVPLTETELALDDLAYFTFHVDETRRPRGQEPPRTLRKLIEDRWVSLDPIVYEDFLPKSAAGIFQSNLTSDTVMDCGQRATTIDAAWMEGVLGTELHDPYHLYDQIRHCSLTAVAHELSIDGGLEFPQLTQRSGGRTACSAPRYVN</sequence>
<evidence type="ECO:0000256" key="3">
    <source>
        <dbReference type="ARBA" id="ARBA00023002"/>
    </source>
</evidence>
<evidence type="ECO:0000256" key="1">
    <source>
        <dbReference type="ARBA" id="ARBA00001954"/>
    </source>
</evidence>
<dbReference type="KEGG" id="miz:BAB75_21620"/>
<dbReference type="GeneID" id="45766463"/>
<evidence type="ECO:0000256" key="2">
    <source>
        <dbReference type="ARBA" id="ARBA00022964"/>
    </source>
</evidence>
<evidence type="ECO:0000313" key="12">
    <source>
        <dbReference type="Proteomes" id="UP000037962"/>
    </source>
</evidence>
<dbReference type="Proteomes" id="UP000037962">
    <property type="component" value="Unassembled WGS sequence"/>
</dbReference>
<gene>
    <name evidence="9" type="ORF">AN908_17740</name>
    <name evidence="10" type="ORF">AN912_18795</name>
</gene>
<reference evidence="11 12" key="1">
    <citation type="submission" date="2015-09" db="EMBL/GenBank/DDBJ databases">
        <title>Genome Sequences of Mycobacterium immunogenum Isolates, Recuperated from a Chloraminated Drinking Water Distribution System Simulator Subjected to Episodes of Nitrification.</title>
        <authorList>
            <person name="Gomez-Alvarez V."/>
            <person name="Revetta R.P."/>
        </authorList>
    </citation>
    <scope>NUCLEOTIDE SEQUENCE [LARGE SCALE GENOMIC DNA]</scope>
    <source>
        <strain evidence="9 11">H008</strain>
        <strain evidence="10 12">H076</strain>
    </source>
</reference>
<evidence type="ECO:0000313" key="9">
    <source>
        <dbReference type="EMBL" id="KPG08422.1"/>
    </source>
</evidence>
<evidence type="ECO:0000256" key="4">
    <source>
        <dbReference type="ARBA" id="ARBA00023004"/>
    </source>
</evidence>
<dbReference type="GO" id="GO:0051213">
    <property type="term" value="F:dioxygenase activity"/>
    <property type="evidence" value="ECO:0007669"/>
    <property type="project" value="UniProtKB-KW"/>
</dbReference>
<comment type="caution">
    <text evidence="9">The sequence shown here is derived from an EMBL/GenBank/DDBJ whole genome shotgun (WGS) entry which is preliminary data.</text>
</comment>
<name>A0A7V8LMX1_9MYCO</name>
<dbReference type="InterPro" id="IPR047869">
    <property type="entry name" value="YdcJ_bac-like"/>
</dbReference>
<keyword evidence="4" id="KW-0408">Iron</keyword>
<proteinExistence type="inferred from homology"/>
<keyword evidence="3" id="KW-0560">Oxidoreductase</keyword>
<organism evidence="9 11">
    <name type="scientific">Mycobacteroides immunogenum</name>
    <dbReference type="NCBI Taxonomy" id="83262"/>
    <lineage>
        <taxon>Bacteria</taxon>
        <taxon>Bacillati</taxon>
        <taxon>Actinomycetota</taxon>
        <taxon>Actinomycetes</taxon>
        <taxon>Mycobacteriales</taxon>
        <taxon>Mycobacteriaceae</taxon>
        <taxon>Mycobacteroides</taxon>
    </lineage>
</organism>
<dbReference type="Proteomes" id="UP000037843">
    <property type="component" value="Unassembled WGS sequence"/>
</dbReference>
<dbReference type="AlphaFoldDB" id="A0A7V8LMX1"/>
<dbReference type="PANTHER" id="PTHR39479:SF2">
    <property type="entry name" value="2-OXOADIPATE DIOXYGENASE_DECARBOXYLASE"/>
    <property type="match status" value="1"/>
</dbReference>
<dbReference type="Gene3D" id="3.10.180.80">
    <property type="entry name" value="Uncharacterised protein PF07063, DUF1338"/>
    <property type="match status" value="1"/>
</dbReference>
<dbReference type="EMBL" id="LJFS01000025">
    <property type="protein sequence ID" value="KPG30826.1"/>
    <property type="molecule type" value="Genomic_DNA"/>
</dbReference>
<evidence type="ECO:0000313" key="11">
    <source>
        <dbReference type="Proteomes" id="UP000037843"/>
    </source>
</evidence>
<keyword evidence="12" id="KW-1185">Reference proteome</keyword>
<evidence type="ECO:0000313" key="10">
    <source>
        <dbReference type="EMBL" id="KPG30826.1"/>
    </source>
</evidence>
<evidence type="ECO:0000256" key="5">
    <source>
        <dbReference type="ARBA" id="ARBA00035013"/>
    </source>
</evidence>
<dbReference type="RefSeq" id="WP_043076636.1">
    <property type="nucleotide sequence ID" value="NZ_CP011530.1"/>
</dbReference>
<comment type="cofactor">
    <cofactor evidence="1">
        <name>Fe(2+)</name>
        <dbReference type="ChEBI" id="CHEBI:29033"/>
    </cofactor>
</comment>
<keyword evidence="2" id="KW-0223">Dioxygenase</keyword>
<protein>
    <recommendedName>
        <fullName evidence="7">2-oxoadipate dioxygenase/decarboxylase</fullName>
        <ecNumber evidence="6">1.13.11.93</ecNumber>
    </recommendedName>
    <alternativeName>
        <fullName evidence="8">2-hydroxyglutarate synthase</fullName>
    </alternativeName>
</protein>
<dbReference type="EC" id="1.13.11.93" evidence="6"/>
<evidence type="ECO:0000256" key="6">
    <source>
        <dbReference type="ARBA" id="ARBA00035023"/>
    </source>
</evidence>
<dbReference type="SMART" id="SM01150">
    <property type="entry name" value="DUF1338"/>
    <property type="match status" value="1"/>
</dbReference>
<dbReference type="EMBL" id="LJFO01000010">
    <property type="protein sequence ID" value="KPG08422.1"/>
    <property type="molecule type" value="Genomic_DNA"/>
</dbReference>
<dbReference type="OrthoDB" id="4394119at2"/>
<accession>A0A7V8LMX1</accession>
<dbReference type="InterPro" id="IPR009770">
    <property type="entry name" value="HGLS"/>
</dbReference>
<evidence type="ECO:0000256" key="8">
    <source>
        <dbReference type="ARBA" id="ARBA00035045"/>
    </source>
</evidence>
<dbReference type="PANTHER" id="PTHR39479">
    <property type="match status" value="1"/>
</dbReference>
<comment type="similarity">
    <text evidence="5">Belongs to the 2-oxoadipate dioxygenase/decarboxylase family.</text>
</comment>